<gene>
    <name evidence="1" type="ORF">LEMA_uP108420.1</name>
</gene>
<accession>E4ZYQ1</accession>
<keyword evidence="2" id="KW-1185">Reference proteome</keyword>
<reference evidence="2" key="1">
    <citation type="journal article" date="2011" name="Nat. Commun.">
        <title>Effector diversification within compartments of the Leptosphaeria maculans genome affected by Repeat-Induced Point mutations.</title>
        <authorList>
            <person name="Rouxel T."/>
            <person name="Grandaubert J."/>
            <person name="Hane J.K."/>
            <person name="Hoede C."/>
            <person name="van de Wouw A.P."/>
            <person name="Couloux A."/>
            <person name="Dominguez V."/>
            <person name="Anthouard V."/>
            <person name="Bally P."/>
            <person name="Bourras S."/>
            <person name="Cozijnsen A.J."/>
            <person name="Ciuffetti L.M."/>
            <person name="Degrave A."/>
            <person name="Dilmaghani A."/>
            <person name="Duret L."/>
            <person name="Fudal I."/>
            <person name="Goodwin S.B."/>
            <person name="Gout L."/>
            <person name="Glaser N."/>
            <person name="Linglin J."/>
            <person name="Kema G.H.J."/>
            <person name="Lapalu N."/>
            <person name="Lawrence C.B."/>
            <person name="May K."/>
            <person name="Meyer M."/>
            <person name="Ollivier B."/>
            <person name="Poulain J."/>
            <person name="Schoch C.L."/>
            <person name="Simon A."/>
            <person name="Spatafora J.W."/>
            <person name="Stachowiak A."/>
            <person name="Turgeon B.G."/>
            <person name="Tyler B.M."/>
            <person name="Vincent D."/>
            <person name="Weissenbach J."/>
            <person name="Amselem J."/>
            <person name="Quesneville H."/>
            <person name="Oliver R.P."/>
            <person name="Wincker P."/>
            <person name="Balesdent M.-H."/>
            <person name="Howlett B.J."/>
        </authorList>
    </citation>
    <scope>NUCLEOTIDE SEQUENCE [LARGE SCALE GENOMIC DNA]</scope>
    <source>
        <strain evidence="2">JN3 / isolate v23.1.3 / race Av1-4-5-6-7-8</strain>
    </source>
</reference>
<evidence type="ECO:0000313" key="1">
    <source>
        <dbReference type="EMBL" id="CBX96577.1"/>
    </source>
</evidence>
<sequence>MTTSSWWEHLACLVPDSLLTFPAFRSIKPVWPQHEIKLRGRRALRFAVTCYFNIMQDDS</sequence>
<dbReference type="VEuPathDB" id="FungiDB:LEMA_uP108420.1"/>
<dbReference type="EMBL" id="FP929129">
    <property type="protein sequence ID" value="CBX96577.1"/>
    <property type="molecule type" value="Genomic_DNA"/>
</dbReference>
<dbReference type="Proteomes" id="UP000002668">
    <property type="component" value="Genome"/>
</dbReference>
<protein>
    <submittedName>
        <fullName evidence="1">Predicted protein</fullName>
    </submittedName>
</protein>
<dbReference type="AlphaFoldDB" id="E4ZYQ1"/>
<evidence type="ECO:0000313" key="2">
    <source>
        <dbReference type="Proteomes" id="UP000002668"/>
    </source>
</evidence>
<proteinExistence type="predicted"/>
<dbReference type="HOGENOM" id="CLU_2961228_0_0_1"/>
<name>E4ZYQ1_LEPMJ</name>
<dbReference type="InParanoid" id="E4ZYQ1"/>
<organism evidence="2">
    <name type="scientific">Leptosphaeria maculans (strain JN3 / isolate v23.1.3 / race Av1-4-5-6-7-8)</name>
    <name type="common">Blackleg fungus</name>
    <name type="synonym">Phoma lingam</name>
    <dbReference type="NCBI Taxonomy" id="985895"/>
    <lineage>
        <taxon>Eukaryota</taxon>
        <taxon>Fungi</taxon>
        <taxon>Dikarya</taxon>
        <taxon>Ascomycota</taxon>
        <taxon>Pezizomycotina</taxon>
        <taxon>Dothideomycetes</taxon>
        <taxon>Pleosporomycetidae</taxon>
        <taxon>Pleosporales</taxon>
        <taxon>Pleosporineae</taxon>
        <taxon>Leptosphaeriaceae</taxon>
        <taxon>Plenodomus</taxon>
        <taxon>Plenodomus lingam/Leptosphaeria maculans species complex</taxon>
    </lineage>
</organism>